<dbReference type="AlphaFoldDB" id="A0AAE2ZTY3"/>
<dbReference type="Pfam" id="PF07278">
    <property type="entry name" value="DUF1441"/>
    <property type="match status" value="1"/>
</dbReference>
<dbReference type="InterPro" id="IPR009901">
    <property type="entry name" value="Phage_VT1-Sakai_H0025"/>
</dbReference>
<protein>
    <submittedName>
        <fullName evidence="1">Terminase small subunit</fullName>
    </submittedName>
</protein>
<evidence type="ECO:0000313" key="2">
    <source>
        <dbReference type="Proteomes" id="UP001196509"/>
    </source>
</evidence>
<keyword evidence="2" id="KW-1185">Reference proteome</keyword>
<dbReference type="RefSeq" id="WP_220231124.1">
    <property type="nucleotide sequence ID" value="NZ_JAICBX010000006.1"/>
</dbReference>
<dbReference type="SUPFAM" id="SSF46955">
    <property type="entry name" value="Putative DNA-binding domain"/>
    <property type="match status" value="1"/>
</dbReference>
<accession>A0AAE2ZTY3</accession>
<evidence type="ECO:0000313" key="1">
    <source>
        <dbReference type="EMBL" id="MBW8640393.1"/>
    </source>
</evidence>
<proteinExistence type="predicted"/>
<comment type="caution">
    <text evidence="1">The sequence shown here is derived from an EMBL/GenBank/DDBJ whole genome shotgun (WGS) entry which is preliminary data.</text>
</comment>
<dbReference type="InterPro" id="IPR009061">
    <property type="entry name" value="DNA-bd_dom_put_sf"/>
</dbReference>
<dbReference type="EMBL" id="JAICBX010000006">
    <property type="protein sequence ID" value="MBW8640393.1"/>
    <property type="molecule type" value="Genomic_DNA"/>
</dbReference>
<dbReference type="InterPro" id="IPR036388">
    <property type="entry name" value="WH-like_DNA-bd_sf"/>
</dbReference>
<sequence length="212" mass="24155">MSDQPLDIEALVKAYPLPEGVPDAVLNKTEVAEFFHVSEPTIAAWIRDGMPFVEEGTNGRSYKFMASQCWAWRQSKKAGEEQQRSEARAAIEAMRLKLIGGEVGDTIRALPPKERQQLYDVEAAHLKLCRERNQTLQREDVSEVMTEVLRLCRDGVNQLPDVLEREVNLGPKAVAVAIQHCDTVLEELYQTIERYFADRPIVTREERADLFN</sequence>
<organism evidence="1 2">
    <name type="scientific">Flavimaribacter sediminis</name>
    <dbReference type="NCBI Taxonomy" id="2865987"/>
    <lineage>
        <taxon>Bacteria</taxon>
        <taxon>Pseudomonadati</taxon>
        <taxon>Pseudomonadota</taxon>
        <taxon>Alphaproteobacteria</taxon>
        <taxon>Hyphomicrobiales</taxon>
        <taxon>Rhizobiaceae</taxon>
        <taxon>Flavimaribacter</taxon>
    </lineage>
</organism>
<name>A0AAE2ZTY3_9HYPH</name>
<dbReference type="Gene3D" id="1.10.10.10">
    <property type="entry name" value="Winged helix-like DNA-binding domain superfamily/Winged helix DNA-binding domain"/>
    <property type="match status" value="1"/>
</dbReference>
<dbReference type="Proteomes" id="UP001196509">
    <property type="component" value="Unassembled WGS sequence"/>
</dbReference>
<gene>
    <name evidence="1" type="ORF">K1W69_24590</name>
</gene>
<reference evidence="1" key="1">
    <citation type="submission" date="2021-08" db="EMBL/GenBank/DDBJ databases">
        <title>Hoeflea bacterium WL0058 sp. nov., isolated from the sediment.</title>
        <authorList>
            <person name="Wang L."/>
            <person name="Zhang D."/>
        </authorList>
    </citation>
    <scope>NUCLEOTIDE SEQUENCE</scope>
    <source>
        <strain evidence="1">WL0058</strain>
    </source>
</reference>